<keyword evidence="3" id="KW-1185">Reference proteome</keyword>
<feature type="region of interest" description="Disordered" evidence="1">
    <location>
        <begin position="1"/>
        <end position="23"/>
    </location>
</feature>
<name>A0A9Q8PGA6_PASFU</name>
<feature type="region of interest" description="Disordered" evidence="1">
    <location>
        <begin position="573"/>
        <end position="603"/>
    </location>
</feature>
<dbReference type="RefSeq" id="XP_047766309.1">
    <property type="nucleotide sequence ID" value="XM_047908847.1"/>
</dbReference>
<gene>
    <name evidence="2" type="ORF">CLAFUR5_09699</name>
</gene>
<reference evidence="2" key="1">
    <citation type="submission" date="2021-12" db="EMBL/GenBank/DDBJ databases">
        <authorList>
            <person name="Zaccaron A."/>
            <person name="Stergiopoulos I."/>
        </authorList>
    </citation>
    <scope>NUCLEOTIDE SEQUENCE</scope>
    <source>
        <strain evidence="2">Race5_Kim</strain>
    </source>
</reference>
<dbReference type="AlphaFoldDB" id="A0A9Q8PGA6"/>
<dbReference type="InterPro" id="IPR032675">
    <property type="entry name" value="LRR_dom_sf"/>
</dbReference>
<proteinExistence type="predicted"/>
<reference evidence="2" key="2">
    <citation type="journal article" date="2022" name="Microb. Genom.">
        <title>A chromosome-scale genome assembly of the tomato pathogen Cladosporium fulvum reveals a compartmentalized genome architecture and the presence of a dispensable chromosome.</title>
        <authorList>
            <person name="Zaccaron A.Z."/>
            <person name="Chen L.H."/>
            <person name="Samaras A."/>
            <person name="Stergiopoulos I."/>
        </authorList>
    </citation>
    <scope>NUCLEOTIDE SEQUENCE</scope>
    <source>
        <strain evidence="2">Race5_Kim</strain>
    </source>
</reference>
<evidence type="ECO:0000256" key="1">
    <source>
        <dbReference type="SAM" id="MobiDB-lite"/>
    </source>
</evidence>
<dbReference type="Proteomes" id="UP000756132">
    <property type="component" value="Chromosome 9"/>
</dbReference>
<dbReference type="InterPro" id="IPR001611">
    <property type="entry name" value="Leu-rich_rpt"/>
</dbReference>
<accession>A0A9Q8PGA6</accession>
<dbReference type="OrthoDB" id="408631at2759"/>
<evidence type="ECO:0000313" key="3">
    <source>
        <dbReference type="Proteomes" id="UP000756132"/>
    </source>
</evidence>
<dbReference type="KEGG" id="ffu:CLAFUR5_09699"/>
<sequence>MDIPEDFNSNPTSQTSSPPRMYPRWKTNMEAAPPDYQTATLVDIWDVVARYIPSSDLCSAALVCSRWHATFIPHIWGNPAAHFGIENDRVYVALTRFKRTLQTARLLVRSATHTLHLPPAHAEIYNGPQSDWLRDVLERLPHLQSLIVRGLPFFDYTALQALGVIRNRPEIDRNPPSGVIELPGSVGSIFQRPSNVIPSFGLRLLDASRCPNVTSSGLAGALSRFEGLLYLDLSFSYPARDKTVLEALRKFSGPQVLKLRGISLKDDGIETLGRSIGVRVRSLDVRDNHITDRGVRTLLDACFTPQPIAGDTMSGQRSPTLLSYLGTEMLDIYQGEDFEGYLRNAFTGRFVSKLAIEDAPAGGITHLYISGNPVTVEGVSGLARSGRLHVLDVGSVKESQPRHPSWSNLADNSQMAMPGQEKLTPVFAKHAAEALTFLRIDHSLITKEAPHHRLDEVVQGRVELGDTSLPYNPTQLTELPGISVQPQAFEMPSSLPTPRHELEADPMQFVVSPAADDTFHVENPADETREARRGSALAPEVVSSLSADLDQKILLSPASAEEGSTMMTGISSTISPMLSSSSPGSATPPTPVSRPRSYSSVATERKARLNAHVQADHNLHPVMLPHISTLVLTDVPPFSSDRSVADRIICFIKNCAQEATLAHSQAKLDYALPPGRKGHVSAVKYSADKLFALKRVVLEMAPEKADRRSSKASPWQHQSTKTMTDDRDTEVLWSAAETDFSFFGEEENMFPTLETGRFALSGTTEKEVSFGQPATSPRPSQVAELPMIDNIALISAFRKERKLAYQRNIVAGNHDPEVEGYWNGVISVVRSNNTVRSDEELDYYGNKFTSNYLYR</sequence>
<feature type="compositionally biased region" description="Low complexity" evidence="1">
    <location>
        <begin position="573"/>
        <end position="585"/>
    </location>
</feature>
<evidence type="ECO:0008006" key="4">
    <source>
        <dbReference type="Google" id="ProtNLM"/>
    </source>
</evidence>
<feature type="compositionally biased region" description="Low complexity" evidence="1">
    <location>
        <begin position="8"/>
        <end position="19"/>
    </location>
</feature>
<protein>
    <recommendedName>
        <fullName evidence="4">F-box domain-containing protein</fullName>
    </recommendedName>
</protein>
<evidence type="ECO:0000313" key="2">
    <source>
        <dbReference type="EMBL" id="UJO21943.1"/>
    </source>
</evidence>
<dbReference type="Gene3D" id="3.80.10.10">
    <property type="entry name" value="Ribonuclease Inhibitor"/>
    <property type="match status" value="1"/>
</dbReference>
<feature type="compositionally biased region" description="Polar residues" evidence="1">
    <location>
        <begin position="711"/>
        <end position="722"/>
    </location>
</feature>
<dbReference type="SUPFAM" id="SSF52047">
    <property type="entry name" value="RNI-like"/>
    <property type="match status" value="1"/>
</dbReference>
<dbReference type="GeneID" id="71989577"/>
<dbReference type="EMBL" id="CP090171">
    <property type="protein sequence ID" value="UJO21943.1"/>
    <property type="molecule type" value="Genomic_DNA"/>
</dbReference>
<organism evidence="2 3">
    <name type="scientific">Passalora fulva</name>
    <name type="common">Tomato leaf mold</name>
    <name type="synonym">Cladosporium fulvum</name>
    <dbReference type="NCBI Taxonomy" id="5499"/>
    <lineage>
        <taxon>Eukaryota</taxon>
        <taxon>Fungi</taxon>
        <taxon>Dikarya</taxon>
        <taxon>Ascomycota</taxon>
        <taxon>Pezizomycotina</taxon>
        <taxon>Dothideomycetes</taxon>
        <taxon>Dothideomycetidae</taxon>
        <taxon>Mycosphaerellales</taxon>
        <taxon>Mycosphaerellaceae</taxon>
        <taxon>Fulvia</taxon>
    </lineage>
</organism>
<dbReference type="Pfam" id="PF13516">
    <property type="entry name" value="LRR_6"/>
    <property type="match status" value="2"/>
</dbReference>
<feature type="region of interest" description="Disordered" evidence="1">
    <location>
        <begin position="704"/>
        <end position="726"/>
    </location>
</feature>